<dbReference type="FunFam" id="3.80.10.10:FF:000041">
    <property type="entry name" value="LRR receptor-like serine/threonine-protein kinase ERECTA"/>
    <property type="match status" value="2"/>
</dbReference>
<dbReference type="Gene3D" id="3.80.10.10">
    <property type="entry name" value="Ribonuclease Inhibitor"/>
    <property type="match status" value="6"/>
</dbReference>
<dbReference type="SMART" id="SM00369">
    <property type="entry name" value="LRR_TYP"/>
    <property type="match status" value="7"/>
</dbReference>
<dbReference type="OMA" id="NITAYIM"/>
<feature type="domain" description="Leucine-rich repeat-containing N-terminal plant-type" evidence="12">
    <location>
        <begin position="32"/>
        <end position="73"/>
    </location>
</feature>
<dbReference type="AlphaFoldDB" id="A0A4Y7JVF7"/>
<keyword evidence="14" id="KW-1185">Reference proteome</keyword>
<dbReference type="EMBL" id="CM010719">
    <property type="protein sequence ID" value="RZC63748.1"/>
    <property type="molecule type" value="Genomic_DNA"/>
</dbReference>
<evidence type="ECO:0000256" key="5">
    <source>
        <dbReference type="ARBA" id="ARBA00022692"/>
    </source>
</evidence>
<comment type="similarity">
    <text evidence="2">Belongs to the RLP family.</text>
</comment>
<evidence type="ECO:0000256" key="10">
    <source>
        <dbReference type="ARBA" id="ARBA00023180"/>
    </source>
</evidence>
<dbReference type="Pfam" id="PF13855">
    <property type="entry name" value="LRR_8"/>
    <property type="match status" value="3"/>
</dbReference>
<keyword evidence="6 11" id="KW-0732">Signal</keyword>
<reference evidence="13 14" key="1">
    <citation type="journal article" date="2018" name="Science">
        <title>The opium poppy genome and morphinan production.</title>
        <authorList>
            <person name="Guo L."/>
            <person name="Winzer T."/>
            <person name="Yang X."/>
            <person name="Li Y."/>
            <person name="Ning Z."/>
            <person name="He Z."/>
            <person name="Teodor R."/>
            <person name="Lu Y."/>
            <person name="Bowser T.A."/>
            <person name="Graham I.A."/>
            <person name="Ye K."/>
        </authorList>
    </citation>
    <scope>NUCLEOTIDE SEQUENCE [LARGE SCALE GENOMIC DNA]</scope>
    <source>
        <strain evidence="14">cv. HN1</strain>
        <tissue evidence="13">Leaves</tissue>
    </source>
</reference>
<dbReference type="Pfam" id="PF00560">
    <property type="entry name" value="LRR_1"/>
    <property type="match status" value="7"/>
</dbReference>
<keyword evidence="8" id="KW-1133">Transmembrane helix</keyword>
<evidence type="ECO:0000313" key="14">
    <source>
        <dbReference type="Proteomes" id="UP000316621"/>
    </source>
</evidence>
<evidence type="ECO:0000313" key="13">
    <source>
        <dbReference type="EMBL" id="RZC63748.1"/>
    </source>
</evidence>
<dbReference type="PRINTS" id="PR00019">
    <property type="entry name" value="LEURICHRPT"/>
</dbReference>
<comment type="subcellular location">
    <subcellularLocation>
        <location evidence="1">Cell membrane</location>
        <topology evidence="1">Single-pass type I membrane protein</topology>
    </subcellularLocation>
</comment>
<organism evidence="13 14">
    <name type="scientific">Papaver somniferum</name>
    <name type="common">Opium poppy</name>
    <dbReference type="NCBI Taxonomy" id="3469"/>
    <lineage>
        <taxon>Eukaryota</taxon>
        <taxon>Viridiplantae</taxon>
        <taxon>Streptophyta</taxon>
        <taxon>Embryophyta</taxon>
        <taxon>Tracheophyta</taxon>
        <taxon>Spermatophyta</taxon>
        <taxon>Magnoliopsida</taxon>
        <taxon>Ranunculales</taxon>
        <taxon>Papaveraceae</taxon>
        <taxon>Papaveroideae</taxon>
        <taxon>Papaver</taxon>
    </lineage>
</organism>
<evidence type="ECO:0000256" key="2">
    <source>
        <dbReference type="ARBA" id="ARBA00009592"/>
    </source>
</evidence>
<accession>A0A4Y7JVF7</accession>
<gene>
    <name evidence="13" type="ORF">C5167_025537</name>
</gene>
<evidence type="ECO:0000256" key="1">
    <source>
        <dbReference type="ARBA" id="ARBA00004251"/>
    </source>
</evidence>
<keyword evidence="10" id="KW-0325">Glycoprotein</keyword>
<sequence>MRILLSFITWGFLFSVLLQVDNNICVQAECLEDQKTLLVQLNQSLVSSSSTSKRSSWSPDTDCCSSWDGVTCDTSGHVLSLDLSNESIEDGVNSSSSLFKFRYLERLNLAFNYFGSIPIPAGFDRLVNLTYLNLSNSGFNGQIPISFSRMTRLVTFDLATYQFPGSIPFTLNNPDLNMLTRNLKELRVLSLDGVNISAHGSKWCKALSSSVPKLQVLSLSNCYLSGPFDKSLTQLQSLYEIRLSGNNISGEVPEFFSEFRNLTFLDLSSCELHGNFPERILKVGTLEKFYLANNDHLQGSLPEFPMHGLLQELILFNTSFSGDLPDSIGNLILLSRLDLWHCRFNGSIPASVSQLKQLQYLDLSENSFTGTLPMALFAIPSLQYMDLSENQFTGQLGEFFNGSLSSLETLDLSMNKLQGPIPATLFELSKLDTLALSSNNFNGIVNLDALFSKLNNLTDLDLSNNRLSVISSSSNPALFLQIGFLALSSCNLTKIPSLLKNTELTTLDLSNNQIQGKIPNWIWEIGDGSLDSLNLSRNLLEDPDRPFPANSFTSIKYIDLHSNMLQGKNPILPPSALFLDYSSNNLTSIIPNASSYLSNAMFFSLSNNQINGEIPASICEASLEVLDLSFNNLSGPVPPCLKSMARLRVLNLRRNSLSGQIPHVWRSQGSIPPDDFNSYPESCDLRTFNLNENKFEGQLPSSLANCTMLEVLDVGNNQLTGGFPSWLGSMPELRVLVLQNNRFQGPLGNGGTVCNLAMLQIIDISSNKFSEAINMSNMGNITAYIMIKGKKLMKSREDDITR</sequence>
<dbReference type="STRING" id="3469.A0A4Y7JVF7"/>
<dbReference type="InterPro" id="IPR032675">
    <property type="entry name" value="LRR_dom_sf"/>
</dbReference>
<keyword evidence="5" id="KW-0812">Transmembrane</keyword>
<keyword evidence="3" id="KW-1003">Cell membrane</keyword>
<dbReference type="Proteomes" id="UP000316621">
    <property type="component" value="Chromosome 5"/>
</dbReference>
<dbReference type="Gramene" id="RZC63748">
    <property type="protein sequence ID" value="RZC63748"/>
    <property type="gene ID" value="C5167_025537"/>
</dbReference>
<dbReference type="GO" id="GO:0005886">
    <property type="term" value="C:plasma membrane"/>
    <property type="evidence" value="ECO:0007669"/>
    <property type="project" value="UniProtKB-SubCell"/>
</dbReference>
<proteinExistence type="inferred from homology"/>
<dbReference type="PANTHER" id="PTHR48061:SF2">
    <property type="entry name" value="RECEPTOR LIKE PROTEIN 30-LIKE"/>
    <property type="match status" value="1"/>
</dbReference>
<dbReference type="InterPro" id="IPR046956">
    <property type="entry name" value="RLP23-like"/>
</dbReference>
<dbReference type="InterPro" id="IPR003591">
    <property type="entry name" value="Leu-rich_rpt_typical-subtyp"/>
</dbReference>
<evidence type="ECO:0000256" key="6">
    <source>
        <dbReference type="ARBA" id="ARBA00022729"/>
    </source>
</evidence>
<keyword evidence="7" id="KW-0677">Repeat</keyword>
<feature type="chain" id="PRO_5021460583" description="Leucine-rich repeat-containing N-terminal plant-type domain-containing protein" evidence="11">
    <location>
        <begin position="20"/>
        <end position="802"/>
    </location>
</feature>
<evidence type="ECO:0000259" key="12">
    <source>
        <dbReference type="Pfam" id="PF08263"/>
    </source>
</evidence>
<evidence type="ECO:0000256" key="9">
    <source>
        <dbReference type="ARBA" id="ARBA00023136"/>
    </source>
</evidence>
<name>A0A4Y7JVF7_PAPSO</name>
<dbReference type="InterPro" id="IPR013210">
    <property type="entry name" value="LRR_N_plant-typ"/>
</dbReference>
<dbReference type="SUPFAM" id="SSF52058">
    <property type="entry name" value="L domain-like"/>
    <property type="match status" value="3"/>
</dbReference>
<evidence type="ECO:0000256" key="11">
    <source>
        <dbReference type="SAM" id="SignalP"/>
    </source>
</evidence>
<evidence type="ECO:0000256" key="3">
    <source>
        <dbReference type="ARBA" id="ARBA00022475"/>
    </source>
</evidence>
<keyword evidence="9" id="KW-0472">Membrane</keyword>
<evidence type="ECO:0000256" key="4">
    <source>
        <dbReference type="ARBA" id="ARBA00022614"/>
    </source>
</evidence>
<dbReference type="Pfam" id="PF08263">
    <property type="entry name" value="LRRNT_2"/>
    <property type="match status" value="1"/>
</dbReference>
<dbReference type="PANTHER" id="PTHR48061">
    <property type="entry name" value="LEUCINE-RICH REPEAT RECEPTOR PROTEIN KINASE EMS1-LIKE-RELATED"/>
    <property type="match status" value="1"/>
</dbReference>
<keyword evidence="4" id="KW-0433">Leucine-rich repeat</keyword>
<evidence type="ECO:0000256" key="7">
    <source>
        <dbReference type="ARBA" id="ARBA00022737"/>
    </source>
</evidence>
<feature type="signal peptide" evidence="11">
    <location>
        <begin position="1"/>
        <end position="19"/>
    </location>
</feature>
<dbReference type="InterPro" id="IPR001611">
    <property type="entry name" value="Leu-rich_rpt"/>
</dbReference>
<evidence type="ECO:0000256" key="8">
    <source>
        <dbReference type="ARBA" id="ARBA00022989"/>
    </source>
</evidence>
<dbReference type="FunFam" id="3.80.10.10:FF:000095">
    <property type="entry name" value="LRR receptor-like serine/threonine-protein kinase GSO1"/>
    <property type="match status" value="1"/>
</dbReference>
<protein>
    <recommendedName>
        <fullName evidence="12">Leucine-rich repeat-containing N-terminal plant-type domain-containing protein</fullName>
    </recommendedName>
</protein>
<dbReference type="PROSITE" id="PS51450">
    <property type="entry name" value="LRR"/>
    <property type="match status" value="2"/>
</dbReference>